<dbReference type="PANTHER" id="PTHR30502:SF0">
    <property type="entry name" value="PHOSPHOENOLPYRUVATE CARBOXYLASE FAMILY PROTEIN"/>
    <property type="match status" value="1"/>
</dbReference>
<dbReference type="Pfam" id="PF03328">
    <property type="entry name" value="HpcH_HpaI"/>
    <property type="match status" value="1"/>
</dbReference>
<gene>
    <name evidence="5" type="ORF">METZ01_LOCUS359615</name>
</gene>
<feature type="domain" description="HpcH/HpaI aldolase/citrate lyase" evidence="4">
    <location>
        <begin position="35"/>
        <end position="121"/>
    </location>
</feature>
<evidence type="ECO:0000259" key="4">
    <source>
        <dbReference type="Pfam" id="PF03328"/>
    </source>
</evidence>
<evidence type="ECO:0000256" key="3">
    <source>
        <dbReference type="ARBA" id="ARBA00023239"/>
    </source>
</evidence>
<dbReference type="EMBL" id="UINC01127563">
    <property type="protein sequence ID" value="SVD06761.1"/>
    <property type="molecule type" value="Genomic_DNA"/>
</dbReference>
<dbReference type="InterPro" id="IPR040442">
    <property type="entry name" value="Pyrv_kinase-like_dom_sf"/>
</dbReference>
<dbReference type="AlphaFoldDB" id="A0A382SCX2"/>
<organism evidence="5">
    <name type="scientific">marine metagenome</name>
    <dbReference type="NCBI Taxonomy" id="408172"/>
    <lineage>
        <taxon>unclassified sequences</taxon>
        <taxon>metagenomes</taxon>
        <taxon>ecological metagenomes</taxon>
    </lineage>
</organism>
<reference evidence="5" key="1">
    <citation type="submission" date="2018-05" db="EMBL/GenBank/DDBJ databases">
        <authorList>
            <person name="Lanie J.A."/>
            <person name="Ng W.-L."/>
            <person name="Kazmierczak K.M."/>
            <person name="Andrzejewski T.M."/>
            <person name="Davidsen T.M."/>
            <person name="Wayne K.J."/>
            <person name="Tettelin H."/>
            <person name="Glass J.I."/>
            <person name="Rusch D."/>
            <person name="Podicherti R."/>
            <person name="Tsui H.-C.T."/>
            <person name="Winkler M.E."/>
        </authorList>
    </citation>
    <scope>NUCLEOTIDE SEQUENCE</scope>
</reference>
<comment type="similarity">
    <text evidence="1">Belongs to the HpcH/HpaI aldolase family.</text>
</comment>
<protein>
    <recommendedName>
        <fullName evidence="4">HpcH/HpaI aldolase/citrate lyase domain-containing protein</fullName>
    </recommendedName>
</protein>
<evidence type="ECO:0000256" key="1">
    <source>
        <dbReference type="ARBA" id="ARBA00005568"/>
    </source>
</evidence>
<dbReference type="GO" id="GO:0046872">
    <property type="term" value="F:metal ion binding"/>
    <property type="evidence" value="ECO:0007669"/>
    <property type="project" value="UniProtKB-KW"/>
</dbReference>
<dbReference type="SUPFAM" id="SSF51621">
    <property type="entry name" value="Phosphoenolpyruvate/pyruvate domain"/>
    <property type="match status" value="1"/>
</dbReference>
<name>A0A382SCX2_9ZZZZ</name>
<feature type="non-terminal residue" evidence="5">
    <location>
        <position position="129"/>
    </location>
</feature>
<dbReference type="InterPro" id="IPR015813">
    <property type="entry name" value="Pyrv/PenolPyrv_kinase-like_dom"/>
</dbReference>
<dbReference type="InterPro" id="IPR005000">
    <property type="entry name" value="Aldolase/citrate-lyase_domain"/>
</dbReference>
<keyword evidence="3" id="KW-0456">Lyase</keyword>
<dbReference type="GO" id="GO:0016832">
    <property type="term" value="F:aldehyde-lyase activity"/>
    <property type="evidence" value="ECO:0007669"/>
    <property type="project" value="TreeGrafter"/>
</dbReference>
<dbReference type="GO" id="GO:0005737">
    <property type="term" value="C:cytoplasm"/>
    <property type="evidence" value="ECO:0007669"/>
    <property type="project" value="TreeGrafter"/>
</dbReference>
<evidence type="ECO:0000256" key="2">
    <source>
        <dbReference type="ARBA" id="ARBA00022723"/>
    </source>
</evidence>
<dbReference type="InterPro" id="IPR050251">
    <property type="entry name" value="HpcH-HpaI_aldolase"/>
</dbReference>
<accession>A0A382SCX2</accession>
<keyword evidence="2" id="KW-0479">Metal-binding</keyword>
<sequence length="129" mass="13810">MRNNKVKEKLKNGERAYIASGNAQASDIDAFGNAAVEAGIDGIWLEGEHGLVGPNNIGDLTRACDLWDLTSVVRINENSQGQIYRTLDLGAQGIVVPHVNTKEEAENVVAGGKFAPIGQRGMTTSRQGY</sequence>
<dbReference type="PANTHER" id="PTHR30502">
    <property type="entry name" value="2-KETO-3-DEOXY-L-RHAMNONATE ALDOLASE"/>
    <property type="match status" value="1"/>
</dbReference>
<evidence type="ECO:0000313" key="5">
    <source>
        <dbReference type="EMBL" id="SVD06761.1"/>
    </source>
</evidence>
<dbReference type="Gene3D" id="3.20.20.60">
    <property type="entry name" value="Phosphoenolpyruvate-binding domains"/>
    <property type="match status" value="1"/>
</dbReference>
<proteinExistence type="inferred from homology"/>